<dbReference type="InterPro" id="IPR015421">
    <property type="entry name" value="PyrdxlP-dep_Trfase_major"/>
</dbReference>
<keyword evidence="4 7" id="KW-0238">DNA-binding</keyword>
<dbReference type="PROSITE" id="PS50949">
    <property type="entry name" value="HTH_GNTR"/>
    <property type="match status" value="1"/>
</dbReference>
<dbReference type="GO" id="GO:0030170">
    <property type="term" value="F:pyridoxal phosphate binding"/>
    <property type="evidence" value="ECO:0007669"/>
    <property type="project" value="InterPro"/>
</dbReference>
<dbReference type="SMART" id="SM00345">
    <property type="entry name" value="HTH_GNTR"/>
    <property type="match status" value="1"/>
</dbReference>
<keyword evidence="3" id="KW-0805">Transcription regulation</keyword>
<evidence type="ECO:0000256" key="2">
    <source>
        <dbReference type="ARBA" id="ARBA00022898"/>
    </source>
</evidence>
<dbReference type="Proteomes" id="UP000652013">
    <property type="component" value="Unassembled WGS sequence"/>
</dbReference>
<keyword evidence="5" id="KW-0804">Transcription</keyword>
<dbReference type="Gene3D" id="1.10.10.10">
    <property type="entry name" value="Winged helix-like DNA-binding domain superfamily/Winged helix DNA-binding domain"/>
    <property type="match status" value="1"/>
</dbReference>
<proteinExistence type="inferred from homology"/>
<keyword evidence="8" id="KW-1185">Reference proteome</keyword>
<comment type="similarity">
    <text evidence="1">In the C-terminal section; belongs to the class-I pyridoxal-phosphate-dependent aminotransferase family.</text>
</comment>
<organism evidence="7 8">
    <name type="scientific">Spirilliplanes yamanashiensis</name>
    <dbReference type="NCBI Taxonomy" id="42233"/>
    <lineage>
        <taxon>Bacteria</taxon>
        <taxon>Bacillati</taxon>
        <taxon>Actinomycetota</taxon>
        <taxon>Actinomycetes</taxon>
        <taxon>Micromonosporales</taxon>
        <taxon>Micromonosporaceae</taxon>
        <taxon>Spirilliplanes</taxon>
    </lineage>
</organism>
<feature type="domain" description="HTH gntR-type" evidence="6">
    <location>
        <begin position="22"/>
        <end position="90"/>
    </location>
</feature>
<evidence type="ECO:0000256" key="4">
    <source>
        <dbReference type="ARBA" id="ARBA00023125"/>
    </source>
</evidence>
<dbReference type="EMBL" id="BOOY01000006">
    <property type="protein sequence ID" value="GIJ01894.1"/>
    <property type="molecule type" value="Genomic_DNA"/>
</dbReference>
<evidence type="ECO:0000313" key="8">
    <source>
        <dbReference type="Proteomes" id="UP000652013"/>
    </source>
</evidence>
<evidence type="ECO:0000256" key="5">
    <source>
        <dbReference type="ARBA" id="ARBA00023163"/>
    </source>
</evidence>
<dbReference type="PANTHER" id="PTHR46577:SF1">
    <property type="entry name" value="HTH-TYPE TRANSCRIPTIONAL REGULATORY PROTEIN GABR"/>
    <property type="match status" value="1"/>
</dbReference>
<dbReference type="GO" id="GO:0003677">
    <property type="term" value="F:DNA binding"/>
    <property type="evidence" value="ECO:0007669"/>
    <property type="project" value="UniProtKB-KW"/>
</dbReference>
<dbReference type="GO" id="GO:0003700">
    <property type="term" value="F:DNA-binding transcription factor activity"/>
    <property type="evidence" value="ECO:0007669"/>
    <property type="project" value="InterPro"/>
</dbReference>
<evidence type="ECO:0000259" key="6">
    <source>
        <dbReference type="PROSITE" id="PS50949"/>
    </source>
</evidence>
<dbReference type="InterPro" id="IPR015422">
    <property type="entry name" value="PyrdxlP-dep_Trfase_small"/>
</dbReference>
<dbReference type="RefSeq" id="WP_203937207.1">
    <property type="nucleotide sequence ID" value="NZ_BAAAGJ010000005.1"/>
</dbReference>
<dbReference type="InterPro" id="IPR051446">
    <property type="entry name" value="HTH_trans_reg/aminotransferase"/>
</dbReference>
<accession>A0A8J3Y5K1</accession>
<gene>
    <name evidence="7" type="ORF">Sya03_12460</name>
</gene>
<comment type="caution">
    <text evidence="7">The sequence shown here is derived from an EMBL/GenBank/DDBJ whole genome shotgun (WGS) entry which is preliminary data.</text>
</comment>
<dbReference type="InterPro" id="IPR015424">
    <property type="entry name" value="PyrdxlP-dep_Trfase"/>
</dbReference>
<dbReference type="Gene3D" id="3.40.640.10">
    <property type="entry name" value="Type I PLP-dependent aspartate aminotransferase-like (Major domain)"/>
    <property type="match status" value="1"/>
</dbReference>
<dbReference type="Pfam" id="PF00392">
    <property type="entry name" value="GntR"/>
    <property type="match status" value="1"/>
</dbReference>
<reference evidence="7" key="1">
    <citation type="submission" date="2021-01" db="EMBL/GenBank/DDBJ databases">
        <title>Whole genome shotgun sequence of Spirilliplanes yamanashiensis NBRC 15828.</title>
        <authorList>
            <person name="Komaki H."/>
            <person name="Tamura T."/>
        </authorList>
    </citation>
    <scope>NUCLEOTIDE SEQUENCE</scope>
    <source>
        <strain evidence="7">NBRC 15828</strain>
    </source>
</reference>
<sequence>MDRNLGIPDVVELLGDWAVGRGPIYRRLAESLERIIREGGLHPGDPLPPERPFARALAVSRATVVSAYDRLRERGIVDSRQGSGTRVNRFAAPLRQPLDGRVTGGRATSLLQRMIDGPTEVISLTRAVDAAAPEVGTVLQEVVDTDLGELLKDTGYRPAGLPALRAAVADQYGSQGLPTTPDQVLITSGTQQALNLISTMYIRRGTSVMVESPSWPGCLDAFRAAKARLLGVPLDDEGIDLRIARQVMAEHQPVLMFVMPTYHNPTGLLMTGRRRAHLADLAAQHNVVIVEDNNFLPPDGPDGAPGPAPIAAYGSSDAQVLTTGTLTKLVWGGLRIGWLRGPAELIERLARLKAMADLGNPFVDQAVAARLMPRLPAIAARRLTEARGRMELVGSLIAEKLPEWQWRMPAGGSALWVRLPGADTRAFAQVALRHGIEVVPGASMDSSGRHDDHIRVPCVHPEDVLVEMVDRLENAWRDAAMAR</sequence>
<dbReference type="AlphaFoldDB" id="A0A8J3Y5K1"/>
<evidence type="ECO:0000256" key="1">
    <source>
        <dbReference type="ARBA" id="ARBA00005384"/>
    </source>
</evidence>
<dbReference type="SUPFAM" id="SSF46785">
    <property type="entry name" value="Winged helix' DNA-binding domain"/>
    <property type="match status" value="1"/>
</dbReference>
<dbReference type="InterPro" id="IPR000524">
    <property type="entry name" value="Tscrpt_reg_HTH_GntR"/>
</dbReference>
<dbReference type="PANTHER" id="PTHR46577">
    <property type="entry name" value="HTH-TYPE TRANSCRIPTIONAL REGULATORY PROTEIN GABR"/>
    <property type="match status" value="1"/>
</dbReference>
<dbReference type="InterPro" id="IPR004839">
    <property type="entry name" value="Aminotransferase_I/II_large"/>
</dbReference>
<protein>
    <submittedName>
        <fullName evidence="7">DNA-binding transcriptional regulator</fullName>
    </submittedName>
</protein>
<dbReference type="CDD" id="cd07377">
    <property type="entry name" value="WHTH_GntR"/>
    <property type="match status" value="1"/>
</dbReference>
<dbReference type="Gene3D" id="3.90.1150.10">
    <property type="entry name" value="Aspartate Aminotransferase, domain 1"/>
    <property type="match status" value="1"/>
</dbReference>
<name>A0A8J3Y5K1_9ACTN</name>
<keyword evidence="2" id="KW-0663">Pyridoxal phosphate</keyword>
<dbReference type="CDD" id="cd00609">
    <property type="entry name" value="AAT_like"/>
    <property type="match status" value="1"/>
</dbReference>
<dbReference type="Pfam" id="PF00155">
    <property type="entry name" value="Aminotran_1_2"/>
    <property type="match status" value="1"/>
</dbReference>
<evidence type="ECO:0000313" key="7">
    <source>
        <dbReference type="EMBL" id="GIJ01894.1"/>
    </source>
</evidence>
<dbReference type="InterPro" id="IPR036390">
    <property type="entry name" value="WH_DNA-bd_sf"/>
</dbReference>
<evidence type="ECO:0000256" key="3">
    <source>
        <dbReference type="ARBA" id="ARBA00023015"/>
    </source>
</evidence>
<dbReference type="InterPro" id="IPR036388">
    <property type="entry name" value="WH-like_DNA-bd_sf"/>
</dbReference>
<dbReference type="SUPFAM" id="SSF53383">
    <property type="entry name" value="PLP-dependent transferases"/>
    <property type="match status" value="1"/>
</dbReference>